<feature type="domain" description="Transposase DDE" evidence="1">
    <location>
        <begin position="1"/>
        <end position="56"/>
    </location>
</feature>
<proteinExistence type="predicted"/>
<protein>
    <submittedName>
        <fullName evidence="2">Mobile element protein</fullName>
    </submittedName>
</protein>
<organism evidence="2 3">
    <name type="scientific">Candidatus Enterovibrio escicola</name>
    <dbReference type="NCBI Taxonomy" id="1927127"/>
    <lineage>
        <taxon>Bacteria</taxon>
        <taxon>Pseudomonadati</taxon>
        <taxon>Pseudomonadota</taxon>
        <taxon>Gammaproteobacteria</taxon>
        <taxon>Vibrionales</taxon>
        <taxon>Vibrionaceae</taxon>
        <taxon>Enterovibrio</taxon>
    </lineage>
</organism>
<dbReference type="Pfam" id="PF13612">
    <property type="entry name" value="DDE_Tnp_1_3"/>
    <property type="match status" value="1"/>
</dbReference>
<evidence type="ECO:0000313" key="3">
    <source>
        <dbReference type="Proteomes" id="UP000219020"/>
    </source>
</evidence>
<gene>
    <name evidence="2" type="ORF">BTN49_1179</name>
</gene>
<sequence>MISVKVRTDNVDDRKPVLEIVNKLLGWFYGDKSYMSGPLERKLIDKGVKLITSMKKT</sequence>
<reference evidence="3" key="1">
    <citation type="submission" date="2017-04" db="EMBL/GenBank/DDBJ databases">
        <title>Genome evolution of the luminous symbionts of deep sea anglerfish.</title>
        <authorList>
            <person name="Hendry T.A."/>
        </authorList>
    </citation>
    <scope>NUCLEOTIDE SEQUENCE [LARGE SCALE GENOMIC DNA]</scope>
</reference>
<dbReference type="EMBL" id="NBYY01000011">
    <property type="protein sequence ID" value="PCS23183.1"/>
    <property type="molecule type" value="Genomic_DNA"/>
</dbReference>
<evidence type="ECO:0000259" key="1">
    <source>
        <dbReference type="Pfam" id="PF13612"/>
    </source>
</evidence>
<name>A0A2A5T4V6_9GAMM</name>
<keyword evidence="3" id="KW-1185">Reference proteome</keyword>
<dbReference type="Proteomes" id="UP000219020">
    <property type="component" value="Unassembled WGS sequence"/>
</dbReference>
<comment type="caution">
    <text evidence="2">The sequence shown here is derived from an EMBL/GenBank/DDBJ whole genome shotgun (WGS) entry which is preliminary data.</text>
</comment>
<dbReference type="InterPro" id="IPR025668">
    <property type="entry name" value="Tnp_DDE_dom"/>
</dbReference>
<dbReference type="AlphaFoldDB" id="A0A2A5T4V6"/>
<accession>A0A2A5T4V6</accession>
<evidence type="ECO:0000313" key="2">
    <source>
        <dbReference type="EMBL" id="PCS23183.1"/>
    </source>
</evidence>